<dbReference type="Pfam" id="PF23559">
    <property type="entry name" value="WHD_DRP"/>
    <property type="match status" value="1"/>
</dbReference>
<keyword evidence="6" id="KW-1185">Reference proteome</keyword>
<dbReference type="PANTHER" id="PTHR23155">
    <property type="entry name" value="DISEASE RESISTANCE PROTEIN RP"/>
    <property type="match status" value="1"/>
</dbReference>
<evidence type="ECO:0008006" key="7">
    <source>
        <dbReference type="Google" id="ProtNLM"/>
    </source>
</evidence>
<dbReference type="InterPro" id="IPR056789">
    <property type="entry name" value="LRR_R13L1-DRL21"/>
</dbReference>
<gene>
    <name evidence="5" type="ORF">GH714_006722</name>
</gene>
<protein>
    <recommendedName>
        <fullName evidence="7">NB-ARC domain-containing protein</fullName>
    </recommendedName>
</protein>
<evidence type="ECO:0000256" key="2">
    <source>
        <dbReference type="ARBA" id="ARBA00022821"/>
    </source>
</evidence>
<dbReference type="InterPro" id="IPR032675">
    <property type="entry name" value="LRR_dom_sf"/>
</dbReference>
<reference evidence="5 6" key="1">
    <citation type="journal article" date="2020" name="Mol. Plant">
        <title>The Chromosome-Based Rubber Tree Genome Provides New Insights into Spurge Genome Evolution and Rubber Biosynthesis.</title>
        <authorList>
            <person name="Liu J."/>
            <person name="Shi C."/>
            <person name="Shi C.C."/>
            <person name="Li W."/>
            <person name="Zhang Q.J."/>
            <person name="Zhang Y."/>
            <person name="Li K."/>
            <person name="Lu H.F."/>
            <person name="Shi C."/>
            <person name="Zhu S.T."/>
            <person name="Xiao Z.Y."/>
            <person name="Nan H."/>
            <person name="Yue Y."/>
            <person name="Zhu X.G."/>
            <person name="Wu Y."/>
            <person name="Hong X.N."/>
            <person name="Fan G.Y."/>
            <person name="Tong Y."/>
            <person name="Zhang D."/>
            <person name="Mao C.L."/>
            <person name="Liu Y.L."/>
            <person name="Hao S.J."/>
            <person name="Liu W.Q."/>
            <person name="Lv M.Q."/>
            <person name="Zhang H.B."/>
            <person name="Liu Y."/>
            <person name="Hu-Tang G.R."/>
            <person name="Wang J.P."/>
            <person name="Wang J.H."/>
            <person name="Sun Y.H."/>
            <person name="Ni S.B."/>
            <person name="Chen W.B."/>
            <person name="Zhang X.C."/>
            <person name="Jiao Y.N."/>
            <person name="Eichler E.E."/>
            <person name="Li G.H."/>
            <person name="Liu X."/>
            <person name="Gao L.Z."/>
        </authorList>
    </citation>
    <scope>NUCLEOTIDE SEQUENCE [LARGE SCALE GENOMIC DNA]</scope>
    <source>
        <strain evidence="6">cv. GT1</strain>
        <tissue evidence="5">Leaf</tissue>
    </source>
</reference>
<dbReference type="EMBL" id="JAAGAX010000010">
    <property type="protein sequence ID" value="KAF2300014.1"/>
    <property type="molecule type" value="Genomic_DNA"/>
</dbReference>
<sequence length="407" mass="47016">MRSKKKDVNEWDAVLQSNMWDFASQNILPTLRLSYYHLPSHSKQCFAYCAIFPKGYAYKKEIVLLWMAEGLLVPSRGNTDPLEMDESCFHDLVARSFFQPSETSESGFIMHDLIHDLAKFVSGEFCLRLEGDDLCKIPKTVRYLSYASVEHDISRKIMGISEAQHLRTFAIINSPAWWWIEAMDDENIFGLLSKFKYLRVLNLYYCIHRVELSDVVGNWKHLRLNLSGAAIKRLPEIVSTLYNLQIVILYRCRRLIELPTHIARLINLCHLDIRDTGLLEMPSQMGRLTKLQSLSDFFIGERNGSSLNELGKLQYLQGELSIHNLQNVVDVEDASESNLKGKRHLRKLELLWNGNPDDSQRERSVFEQLQPHTKVECLFIKGYCGTKFPDSLGDSSFNFSKIEALWV</sequence>
<dbReference type="Gene3D" id="3.80.10.10">
    <property type="entry name" value="Ribonuclease Inhibitor"/>
    <property type="match status" value="1"/>
</dbReference>
<organism evidence="5 6">
    <name type="scientific">Hevea brasiliensis</name>
    <name type="common">Para rubber tree</name>
    <name type="synonym">Siphonia brasiliensis</name>
    <dbReference type="NCBI Taxonomy" id="3981"/>
    <lineage>
        <taxon>Eukaryota</taxon>
        <taxon>Viridiplantae</taxon>
        <taxon>Streptophyta</taxon>
        <taxon>Embryophyta</taxon>
        <taxon>Tracheophyta</taxon>
        <taxon>Spermatophyta</taxon>
        <taxon>Magnoliopsida</taxon>
        <taxon>eudicotyledons</taxon>
        <taxon>Gunneridae</taxon>
        <taxon>Pentapetalae</taxon>
        <taxon>rosids</taxon>
        <taxon>fabids</taxon>
        <taxon>Malpighiales</taxon>
        <taxon>Euphorbiaceae</taxon>
        <taxon>Crotonoideae</taxon>
        <taxon>Micrandreae</taxon>
        <taxon>Hevea</taxon>
    </lineage>
</organism>
<dbReference type="InterPro" id="IPR044974">
    <property type="entry name" value="Disease_R_plants"/>
</dbReference>
<accession>A0A6A6LG72</accession>
<dbReference type="Pfam" id="PF25019">
    <property type="entry name" value="LRR_R13L1-DRL21"/>
    <property type="match status" value="1"/>
</dbReference>
<proteinExistence type="predicted"/>
<name>A0A6A6LG72_HEVBR</name>
<dbReference type="PANTHER" id="PTHR23155:SF1071">
    <property type="entry name" value="DISEASE RESISTANCE RPP13-LIKE PROTEIN 1"/>
    <property type="match status" value="1"/>
</dbReference>
<comment type="caution">
    <text evidence="5">The sequence shown here is derived from an EMBL/GenBank/DDBJ whole genome shotgun (WGS) entry which is preliminary data.</text>
</comment>
<dbReference type="Proteomes" id="UP000467840">
    <property type="component" value="Chromosome 4"/>
</dbReference>
<evidence type="ECO:0000259" key="3">
    <source>
        <dbReference type="Pfam" id="PF23559"/>
    </source>
</evidence>
<dbReference type="SUPFAM" id="SSF52540">
    <property type="entry name" value="P-loop containing nucleoside triphosphate hydrolases"/>
    <property type="match status" value="1"/>
</dbReference>
<dbReference type="InterPro" id="IPR036388">
    <property type="entry name" value="WH-like_DNA-bd_sf"/>
</dbReference>
<keyword evidence="2" id="KW-0611">Plant defense</keyword>
<feature type="domain" description="R13L1/DRL21-like LRR repeat region" evidence="4">
    <location>
        <begin position="307"/>
        <end position="398"/>
    </location>
</feature>
<evidence type="ECO:0000313" key="5">
    <source>
        <dbReference type="EMBL" id="KAF2300014.1"/>
    </source>
</evidence>
<keyword evidence="1" id="KW-0677">Repeat</keyword>
<evidence type="ECO:0000313" key="6">
    <source>
        <dbReference type="Proteomes" id="UP000467840"/>
    </source>
</evidence>
<evidence type="ECO:0000256" key="1">
    <source>
        <dbReference type="ARBA" id="ARBA00022737"/>
    </source>
</evidence>
<feature type="domain" description="Disease resistance protein winged helix" evidence="3">
    <location>
        <begin position="51"/>
        <end position="118"/>
    </location>
</feature>
<dbReference type="Gene3D" id="1.10.10.10">
    <property type="entry name" value="Winged helix-like DNA-binding domain superfamily/Winged helix DNA-binding domain"/>
    <property type="match status" value="1"/>
</dbReference>
<dbReference type="AlphaFoldDB" id="A0A6A6LG72"/>
<dbReference type="SUPFAM" id="SSF52058">
    <property type="entry name" value="L domain-like"/>
    <property type="match status" value="1"/>
</dbReference>
<dbReference type="GO" id="GO:0098542">
    <property type="term" value="P:defense response to other organism"/>
    <property type="evidence" value="ECO:0007669"/>
    <property type="project" value="TreeGrafter"/>
</dbReference>
<dbReference type="InterPro" id="IPR058922">
    <property type="entry name" value="WHD_DRP"/>
</dbReference>
<evidence type="ECO:0000259" key="4">
    <source>
        <dbReference type="Pfam" id="PF25019"/>
    </source>
</evidence>
<dbReference type="InterPro" id="IPR027417">
    <property type="entry name" value="P-loop_NTPase"/>
</dbReference>